<dbReference type="InterPro" id="IPR017939">
    <property type="entry name" value="G-Glutamylcylcotransferase"/>
</dbReference>
<dbReference type="EMBL" id="JAOWKX010000007">
    <property type="protein sequence ID" value="MCV2885732.1"/>
    <property type="molecule type" value="Genomic_DNA"/>
</dbReference>
<dbReference type="SUPFAM" id="SSF110857">
    <property type="entry name" value="Gamma-glutamyl cyclotransferase-like"/>
    <property type="match status" value="1"/>
</dbReference>
<dbReference type="InterPro" id="IPR036568">
    <property type="entry name" value="GGCT-like_sf"/>
</dbReference>
<dbReference type="InterPro" id="IPR013024">
    <property type="entry name" value="GGCT-like"/>
</dbReference>
<dbReference type="Proteomes" id="UP001652504">
    <property type="component" value="Unassembled WGS sequence"/>
</dbReference>
<evidence type="ECO:0000256" key="1">
    <source>
        <dbReference type="ARBA" id="ARBA00023239"/>
    </source>
</evidence>
<organism evidence="2 3">
    <name type="scientific">Fluctibacter corallii</name>
    <dbReference type="NCBI Taxonomy" id="2984329"/>
    <lineage>
        <taxon>Bacteria</taxon>
        <taxon>Pseudomonadati</taxon>
        <taxon>Pseudomonadota</taxon>
        <taxon>Gammaproteobacteria</taxon>
        <taxon>Alteromonadales</taxon>
        <taxon>Alteromonadaceae</taxon>
        <taxon>Fluctibacter</taxon>
    </lineage>
</organism>
<comment type="caution">
    <text evidence="2">The sequence shown here is derived from an EMBL/GenBank/DDBJ whole genome shotgun (WGS) entry which is preliminary data.</text>
</comment>
<evidence type="ECO:0000313" key="3">
    <source>
        <dbReference type="Proteomes" id="UP001652504"/>
    </source>
</evidence>
<dbReference type="PANTHER" id="PTHR12935">
    <property type="entry name" value="GAMMA-GLUTAMYLCYCLOTRANSFERASE"/>
    <property type="match status" value="1"/>
</dbReference>
<dbReference type="RefSeq" id="WP_263713020.1">
    <property type="nucleotide sequence ID" value="NZ_JAOWKX010000007.1"/>
</dbReference>
<reference evidence="2 3" key="1">
    <citation type="submission" date="2022-10" db="EMBL/GenBank/DDBJ databases">
        <title>Aestuariibacter sp. AA17 isolated from Montipora capitata coral fragment.</title>
        <authorList>
            <person name="Emsley S.A."/>
            <person name="Pfannmuller K.M."/>
            <person name="Loughran R.M."/>
            <person name="Shlafstein M."/>
            <person name="Papke E."/>
            <person name="Saw J.H."/>
            <person name="Ushijima B."/>
            <person name="Videau P."/>
        </authorList>
    </citation>
    <scope>NUCLEOTIDE SEQUENCE [LARGE SCALE GENOMIC DNA]</scope>
    <source>
        <strain evidence="2 3">AA17</strain>
    </source>
</reference>
<name>A0ABT3AAM3_9ALTE</name>
<proteinExistence type="predicted"/>
<protein>
    <submittedName>
        <fullName evidence="2">Gamma-glutamylcyclotransferase</fullName>
    </submittedName>
</protein>
<sequence>MEPEDTVARKEEDFQEDVNYFAYGANMASRVMTKRRGIAPIWSSQAHIMDWELSFTHPGINFLEPRFANITPQHGSVVFGVIYRISVDELYTLAKSESSKYTFANAMAQLRDGTTLPVIMLTSEAAKSPGLPSKRYLDLMLEGAKEFHLPSTFIKHLELHPSKHVPMLSPIFGWSMERVHSLLNSWV</sequence>
<evidence type="ECO:0000313" key="2">
    <source>
        <dbReference type="EMBL" id="MCV2885732.1"/>
    </source>
</evidence>
<dbReference type="Pfam" id="PF13772">
    <property type="entry name" value="AIG2_2"/>
    <property type="match status" value="1"/>
</dbReference>
<gene>
    <name evidence="2" type="ORF">OE749_13620</name>
</gene>
<keyword evidence="1" id="KW-0456">Lyase</keyword>
<dbReference type="Gene3D" id="3.10.490.10">
    <property type="entry name" value="Gamma-glutamyl cyclotransferase-like"/>
    <property type="match status" value="1"/>
</dbReference>
<dbReference type="CDD" id="cd06661">
    <property type="entry name" value="GGCT_like"/>
    <property type="match status" value="1"/>
</dbReference>
<dbReference type="PANTHER" id="PTHR12935:SF0">
    <property type="entry name" value="GAMMA-GLUTAMYLCYCLOTRANSFERASE"/>
    <property type="match status" value="1"/>
</dbReference>
<accession>A0ABT3AAM3</accession>
<keyword evidence="3" id="KW-1185">Reference proteome</keyword>